<dbReference type="Proteomes" id="UP000199072">
    <property type="component" value="Unassembled WGS sequence"/>
</dbReference>
<protein>
    <submittedName>
        <fullName evidence="2">Uncharacterized protein</fullName>
    </submittedName>
</protein>
<organism evidence="2 3">
    <name type="scientific">Mucilaginibacter pineti</name>
    <dbReference type="NCBI Taxonomy" id="1391627"/>
    <lineage>
        <taxon>Bacteria</taxon>
        <taxon>Pseudomonadati</taxon>
        <taxon>Bacteroidota</taxon>
        <taxon>Sphingobacteriia</taxon>
        <taxon>Sphingobacteriales</taxon>
        <taxon>Sphingobacteriaceae</taxon>
        <taxon>Mucilaginibacter</taxon>
    </lineage>
</organism>
<feature type="signal peptide" evidence="1">
    <location>
        <begin position="1"/>
        <end position="23"/>
    </location>
</feature>
<dbReference type="RefSeq" id="WP_143014290.1">
    <property type="nucleotide sequence ID" value="NZ_FNAI01000029.1"/>
</dbReference>
<name>A0A1G7NUF0_9SPHI</name>
<dbReference type="OrthoDB" id="795509at2"/>
<dbReference type="AlphaFoldDB" id="A0A1G7NUF0"/>
<evidence type="ECO:0000256" key="1">
    <source>
        <dbReference type="SAM" id="SignalP"/>
    </source>
</evidence>
<feature type="chain" id="PRO_5011792669" evidence="1">
    <location>
        <begin position="24"/>
        <end position="181"/>
    </location>
</feature>
<sequence length="181" mass="20707">MKSSRLFIFSVFSFLMIAGGVSAQPKVKVVDGLISLDDFSPTEKKYALFTDSLDKKLKSNPNDTTSLFYRALLYLQFNNFQVKPDLGSNVATERLLTARKMADKADSLHMENFNLKVLKAQICKELTNRYAPLEVWRFNAAQLAARKKSFDYYKGLANREYAELEALDKSNAYAYQRLMVK</sequence>
<dbReference type="EMBL" id="FNAI01000029">
    <property type="protein sequence ID" value="SDF76949.1"/>
    <property type="molecule type" value="Genomic_DNA"/>
</dbReference>
<gene>
    <name evidence="2" type="ORF">SAMN05216464_12925</name>
</gene>
<keyword evidence="3" id="KW-1185">Reference proteome</keyword>
<accession>A0A1G7NUF0</accession>
<proteinExistence type="predicted"/>
<reference evidence="2 3" key="1">
    <citation type="submission" date="2016-10" db="EMBL/GenBank/DDBJ databases">
        <authorList>
            <person name="de Groot N.N."/>
        </authorList>
    </citation>
    <scope>NUCLEOTIDE SEQUENCE [LARGE SCALE GENOMIC DNA]</scope>
    <source>
        <strain evidence="2 3">47C3B</strain>
    </source>
</reference>
<evidence type="ECO:0000313" key="2">
    <source>
        <dbReference type="EMBL" id="SDF76949.1"/>
    </source>
</evidence>
<keyword evidence="1" id="KW-0732">Signal</keyword>
<evidence type="ECO:0000313" key="3">
    <source>
        <dbReference type="Proteomes" id="UP000199072"/>
    </source>
</evidence>